<feature type="compositionally biased region" description="Polar residues" evidence="6">
    <location>
        <begin position="260"/>
        <end position="277"/>
    </location>
</feature>
<feature type="compositionally biased region" description="Basic and acidic residues" evidence="6">
    <location>
        <begin position="140"/>
        <end position="152"/>
    </location>
</feature>
<evidence type="ECO:0000256" key="2">
    <source>
        <dbReference type="ARBA" id="ARBA00023015"/>
    </source>
</evidence>
<comment type="subcellular location">
    <subcellularLocation>
        <location evidence="1">Nucleus</location>
    </subcellularLocation>
</comment>
<dbReference type="Gene3D" id="3.30.890.10">
    <property type="entry name" value="Methyl-cpg-binding Protein 2, Chain A"/>
    <property type="match status" value="1"/>
</dbReference>
<evidence type="ECO:0000313" key="9">
    <source>
        <dbReference type="Proteomes" id="UP000289738"/>
    </source>
</evidence>
<keyword evidence="2" id="KW-0805">Transcription regulation</keyword>
<dbReference type="Proteomes" id="UP000289738">
    <property type="component" value="Chromosome A07"/>
</dbReference>
<keyword evidence="9" id="KW-1185">Reference proteome</keyword>
<keyword evidence="3" id="KW-0238">DNA-binding</keyword>
<dbReference type="EMBL" id="SDMP01000007">
    <property type="protein sequence ID" value="RYR50774.1"/>
    <property type="molecule type" value="Genomic_DNA"/>
</dbReference>
<dbReference type="PANTHER" id="PTHR33729:SF12">
    <property type="entry name" value="MBD DOMAIN-CONTAINING PROTEIN"/>
    <property type="match status" value="1"/>
</dbReference>
<feature type="domain" description="MBD" evidence="7">
    <location>
        <begin position="70"/>
        <end position="140"/>
    </location>
</feature>
<evidence type="ECO:0000256" key="6">
    <source>
        <dbReference type="SAM" id="MobiDB-lite"/>
    </source>
</evidence>
<evidence type="ECO:0000256" key="1">
    <source>
        <dbReference type="ARBA" id="ARBA00004123"/>
    </source>
</evidence>
<dbReference type="InterPro" id="IPR001739">
    <property type="entry name" value="Methyl_CpG_DNA-bd"/>
</dbReference>
<dbReference type="GO" id="GO:0005634">
    <property type="term" value="C:nucleus"/>
    <property type="evidence" value="ECO:0007669"/>
    <property type="project" value="UniProtKB-SubCell"/>
</dbReference>
<evidence type="ECO:0000259" key="7">
    <source>
        <dbReference type="PROSITE" id="PS50982"/>
    </source>
</evidence>
<evidence type="ECO:0000256" key="3">
    <source>
        <dbReference type="ARBA" id="ARBA00023125"/>
    </source>
</evidence>
<reference evidence="8 9" key="1">
    <citation type="submission" date="2019-01" db="EMBL/GenBank/DDBJ databases">
        <title>Sequencing of cultivated peanut Arachis hypogaea provides insights into genome evolution and oil improvement.</title>
        <authorList>
            <person name="Chen X."/>
        </authorList>
    </citation>
    <scope>NUCLEOTIDE SEQUENCE [LARGE SCALE GENOMIC DNA]</scope>
    <source>
        <strain evidence="9">cv. Fuhuasheng</strain>
        <tissue evidence="8">Leaves</tissue>
    </source>
</reference>
<dbReference type="Pfam" id="PF01429">
    <property type="entry name" value="MBD"/>
    <property type="match status" value="1"/>
</dbReference>
<sequence length="352" mass="38625">MEVVISCVSRVGLTDKWQLEGGSWVGSSLRDLRQKRNNTAPTVFFPPSESVELLFNNILMDTNNASKELQEEVVSVELPAPPSWNKMYFPKKVGSPRKSEIVFIAPTGEEISSRKQLEQYLKAHPGNPAISEFDWGTGETPRRSARISEKVKSSPPTDSEPAKKRSRKSSGSKKENKETEPASEEGKGKVTTEEPQDPEAKGEKQLENGDENEKNEQTKDAEVVDKEETGLNNKNDAEKIGNSHAEGGNVTADKPPVEEGQNQEMVTEASQENGATENKQDKSDAVILDANGSAEKEEDPIAVPPTSAEEINNAKQDIAVTDERSNPVQAEEQLKKEGELVDNGNVIWNCAQ</sequence>
<dbReference type="GO" id="GO:0003677">
    <property type="term" value="F:DNA binding"/>
    <property type="evidence" value="ECO:0007669"/>
    <property type="project" value="UniProtKB-KW"/>
</dbReference>
<dbReference type="InterPro" id="IPR016177">
    <property type="entry name" value="DNA-bd_dom_sf"/>
</dbReference>
<dbReference type="AlphaFoldDB" id="A0A445CIM7"/>
<proteinExistence type="predicted"/>
<gene>
    <name evidence="8" type="ORF">Ahy_A07g037392</name>
</gene>
<evidence type="ECO:0000313" key="8">
    <source>
        <dbReference type="EMBL" id="RYR50774.1"/>
    </source>
</evidence>
<organism evidence="8 9">
    <name type="scientific">Arachis hypogaea</name>
    <name type="common">Peanut</name>
    <dbReference type="NCBI Taxonomy" id="3818"/>
    <lineage>
        <taxon>Eukaryota</taxon>
        <taxon>Viridiplantae</taxon>
        <taxon>Streptophyta</taxon>
        <taxon>Embryophyta</taxon>
        <taxon>Tracheophyta</taxon>
        <taxon>Spermatophyta</taxon>
        <taxon>Magnoliopsida</taxon>
        <taxon>eudicotyledons</taxon>
        <taxon>Gunneridae</taxon>
        <taxon>Pentapetalae</taxon>
        <taxon>rosids</taxon>
        <taxon>fabids</taxon>
        <taxon>Fabales</taxon>
        <taxon>Fabaceae</taxon>
        <taxon>Papilionoideae</taxon>
        <taxon>50 kb inversion clade</taxon>
        <taxon>dalbergioids sensu lato</taxon>
        <taxon>Dalbergieae</taxon>
        <taxon>Pterocarpus clade</taxon>
        <taxon>Arachis</taxon>
    </lineage>
</organism>
<dbReference type="SUPFAM" id="SSF54171">
    <property type="entry name" value="DNA-binding domain"/>
    <property type="match status" value="1"/>
</dbReference>
<protein>
    <recommendedName>
        <fullName evidence="7">MBD domain-containing protein</fullName>
    </recommendedName>
</protein>
<comment type="caution">
    <text evidence="8">The sequence shown here is derived from an EMBL/GenBank/DDBJ whole genome shotgun (WGS) entry which is preliminary data.</text>
</comment>
<evidence type="ECO:0000256" key="4">
    <source>
        <dbReference type="ARBA" id="ARBA00023163"/>
    </source>
</evidence>
<keyword evidence="5" id="KW-0539">Nucleus</keyword>
<dbReference type="PROSITE" id="PS50982">
    <property type="entry name" value="MBD"/>
    <property type="match status" value="1"/>
</dbReference>
<accession>A0A445CIM7</accession>
<feature type="compositionally biased region" description="Basic and acidic residues" evidence="6">
    <location>
        <begin position="172"/>
        <end position="241"/>
    </location>
</feature>
<dbReference type="STRING" id="3818.A0A445CIM7"/>
<evidence type="ECO:0000256" key="5">
    <source>
        <dbReference type="ARBA" id="ARBA00023242"/>
    </source>
</evidence>
<dbReference type="InterPro" id="IPR039622">
    <property type="entry name" value="MBD10/11"/>
</dbReference>
<dbReference type="PANTHER" id="PTHR33729">
    <property type="entry name" value="METHYL-CPG BINDING DOMAIN CONTAINING PROTEIN, EXPRESSED"/>
    <property type="match status" value="1"/>
</dbReference>
<feature type="region of interest" description="Disordered" evidence="6">
    <location>
        <begin position="125"/>
        <end position="328"/>
    </location>
</feature>
<name>A0A445CIM7_ARAHY</name>
<keyword evidence="4" id="KW-0804">Transcription</keyword>